<evidence type="ECO:0000256" key="1">
    <source>
        <dbReference type="SAM" id="SignalP"/>
    </source>
</evidence>
<keyword evidence="1" id="KW-0732">Signal</keyword>
<organism evidence="2 3">
    <name type="scientific">Ephemerocybe angulata</name>
    <dbReference type="NCBI Taxonomy" id="980116"/>
    <lineage>
        <taxon>Eukaryota</taxon>
        <taxon>Fungi</taxon>
        <taxon>Dikarya</taxon>
        <taxon>Basidiomycota</taxon>
        <taxon>Agaricomycotina</taxon>
        <taxon>Agaricomycetes</taxon>
        <taxon>Agaricomycetidae</taxon>
        <taxon>Agaricales</taxon>
        <taxon>Agaricineae</taxon>
        <taxon>Psathyrellaceae</taxon>
        <taxon>Ephemerocybe</taxon>
    </lineage>
</organism>
<feature type="chain" id="PRO_5034183549" evidence="1">
    <location>
        <begin position="23"/>
        <end position="136"/>
    </location>
</feature>
<keyword evidence="3" id="KW-1185">Reference proteome</keyword>
<feature type="signal peptide" evidence="1">
    <location>
        <begin position="1"/>
        <end position="22"/>
    </location>
</feature>
<dbReference type="AlphaFoldDB" id="A0A8H6I0M2"/>
<evidence type="ECO:0000313" key="3">
    <source>
        <dbReference type="Proteomes" id="UP000521943"/>
    </source>
</evidence>
<comment type="caution">
    <text evidence="2">The sequence shown here is derived from an EMBL/GenBank/DDBJ whole genome shotgun (WGS) entry which is preliminary data.</text>
</comment>
<evidence type="ECO:0000313" key="2">
    <source>
        <dbReference type="EMBL" id="KAF6755191.1"/>
    </source>
</evidence>
<name>A0A8H6I0M2_9AGAR</name>
<accession>A0A8H6I0M2</accession>
<proteinExistence type="predicted"/>
<gene>
    <name evidence="2" type="ORF">DFP72DRAFT_897445</name>
</gene>
<sequence length="136" mass="15206">MHFKSTLVLLSTVALAVSSAHAAAVSSRQEETLPWTVACTYTVTTQREFWELDLLSEFGWLSLIPLLRQTTNGNSKGAEIIEVDDEAKRGKFRNPGIWVANFTEDVASAFLRDLKGKTETSFSNTTWLFEDVVCED</sequence>
<protein>
    <submittedName>
        <fullName evidence="2">Uncharacterized protein</fullName>
    </submittedName>
</protein>
<dbReference type="Proteomes" id="UP000521943">
    <property type="component" value="Unassembled WGS sequence"/>
</dbReference>
<reference evidence="2 3" key="1">
    <citation type="submission" date="2020-07" db="EMBL/GenBank/DDBJ databases">
        <title>Comparative genomics of pyrophilous fungi reveals a link between fire events and developmental genes.</title>
        <authorList>
            <consortium name="DOE Joint Genome Institute"/>
            <person name="Steindorff A.S."/>
            <person name="Carver A."/>
            <person name="Calhoun S."/>
            <person name="Stillman K."/>
            <person name="Liu H."/>
            <person name="Lipzen A."/>
            <person name="Pangilinan J."/>
            <person name="Labutti K."/>
            <person name="Bruns T.D."/>
            <person name="Grigoriev I.V."/>
        </authorList>
    </citation>
    <scope>NUCLEOTIDE SEQUENCE [LARGE SCALE GENOMIC DNA]</scope>
    <source>
        <strain evidence="2 3">CBS 144469</strain>
    </source>
</reference>
<dbReference type="EMBL" id="JACGCI010000031">
    <property type="protein sequence ID" value="KAF6755191.1"/>
    <property type="molecule type" value="Genomic_DNA"/>
</dbReference>